<dbReference type="AlphaFoldDB" id="A0AAW1RC68"/>
<dbReference type="Pfam" id="PF12937">
    <property type="entry name" value="F-box-like"/>
    <property type="match status" value="1"/>
</dbReference>
<evidence type="ECO:0000256" key="3">
    <source>
        <dbReference type="ARBA" id="ARBA00012595"/>
    </source>
</evidence>
<dbReference type="PROSITE" id="PS50181">
    <property type="entry name" value="FBOX"/>
    <property type="match status" value="1"/>
</dbReference>
<keyword evidence="4" id="KW-0378">Hydrolase</keyword>
<name>A0AAW1RC68_9CHLO</name>
<dbReference type="InterPro" id="IPR017853">
    <property type="entry name" value="GH"/>
</dbReference>
<dbReference type="Pfam" id="PF07821">
    <property type="entry name" value="Alpha-amyl_C2"/>
    <property type="match status" value="1"/>
</dbReference>
<evidence type="ECO:0000259" key="8">
    <source>
        <dbReference type="PROSITE" id="PS50181"/>
    </source>
</evidence>
<evidence type="ECO:0000256" key="7">
    <source>
        <dbReference type="SAM" id="MobiDB-lite"/>
    </source>
</evidence>
<comment type="catalytic activity">
    <reaction evidence="1">
        <text>Endohydrolysis of (1-&gt;4)-alpha-D-glucosidic linkages in polysaccharides containing three or more (1-&gt;4)-alpha-linked D-glucose units.</text>
        <dbReference type="EC" id="3.2.1.1"/>
    </reaction>
</comment>
<dbReference type="SUPFAM" id="SSF51011">
    <property type="entry name" value="Glycosyl hydrolase domain"/>
    <property type="match status" value="1"/>
</dbReference>
<evidence type="ECO:0000256" key="5">
    <source>
        <dbReference type="ARBA" id="ARBA00023295"/>
    </source>
</evidence>
<evidence type="ECO:0000313" key="9">
    <source>
        <dbReference type="EMBL" id="KAK9831081.1"/>
    </source>
</evidence>
<evidence type="ECO:0000256" key="6">
    <source>
        <dbReference type="ARBA" id="ARBA00030238"/>
    </source>
</evidence>
<dbReference type="PANTHER" id="PTHR43447">
    <property type="entry name" value="ALPHA-AMYLASE"/>
    <property type="match status" value="1"/>
</dbReference>
<dbReference type="InterPro" id="IPR006047">
    <property type="entry name" value="GH13_cat_dom"/>
</dbReference>
<dbReference type="Pfam" id="PF00128">
    <property type="entry name" value="Alpha-amylase"/>
    <property type="match status" value="1"/>
</dbReference>
<dbReference type="GO" id="GO:0005509">
    <property type="term" value="F:calcium ion binding"/>
    <property type="evidence" value="ECO:0007669"/>
    <property type="project" value="InterPro"/>
</dbReference>
<proteinExistence type="inferred from homology"/>
<evidence type="ECO:0000256" key="1">
    <source>
        <dbReference type="ARBA" id="ARBA00000548"/>
    </source>
</evidence>
<evidence type="ECO:0000313" key="10">
    <source>
        <dbReference type="Proteomes" id="UP001438707"/>
    </source>
</evidence>
<keyword evidence="5" id="KW-0326">Glycosidase</keyword>
<dbReference type="Gene3D" id="3.20.20.80">
    <property type="entry name" value="Glycosidases"/>
    <property type="match status" value="1"/>
</dbReference>
<accession>A0AAW1RC68</accession>
<protein>
    <recommendedName>
        <fullName evidence="3">alpha-amylase</fullName>
        <ecNumber evidence="3">3.2.1.1</ecNumber>
    </recommendedName>
    <alternativeName>
        <fullName evidence="6">1,4-alpha-D-glucan glucanohydrolase</fullName>
    </alternativeName>
</protein>
<evidence type="ECO:0000256" key="2">
    <source>
        <dbReference type="ARBA" id="ARBA00008061"/>
    </source>
</evidence>
<dbReference type="CDD" id="cd11314">
    <property type="entry name" value="AmyAc_arch_bac_plant_AmyA"/>
    <property type="match status" value="1"/>
</dbReference>
<gene>
    <name evidence="9" type="ORF">WJX74_002662</name>
</gene>
<dbReference type="SMART" id="SM00642">
    <property type="entry name" value="Aamy"/>
    <property type="match status" value="1"/>
</dbReference>
<dbReference type="SUPFAM" id="SSF81383">
    <property type="entry name" value="F-box domain"/>
    <property type="match status" value="1"/>
</dbReference>
<dbReference type="GO" id="GO:0005975">
    <property type="term" value="P:carbohydrate metabolic process"/>
    <property type="evidence" value="ECO:0007669"/>
    <property type="project" value="InterPro"/>
</dbReference>
<comment type="similarity">
    <text evidence="2">Belongs to the glycosyl hydrolase 13 family.</text>
</comment>
<organism evidence="9 10">
    <name type="scientific">Apatococcus lobatus</name>
    <dbReference type="NCBI Taxonomy" id="904363"/>
    <lineage>
        <taxon>Eukaryota</taxon>
        <taxon>Viridiplantae</taxon>
        <taxon>Chlorophyta</taxon>
        <taxon>core chlorophytes</taxon>
        <taxon>Trebouxiophyceae</taxon>
        <taxon>Chlorellales</taxon>
        <taxon>Chlorellaceae</taxon>
        <taxon>Apatococcus</taxon>
    </lineage>
</organism>
<comment type="caution">
    <text evidence="9">The sequence shown here is derived from an EMBL/GenBank/DDBJ whole genome shotgun (WGS) entry which is preliminary data.</text>
</comment>
<feature type="region of interest" description="Disordered" evidence="7">
    <location>
        <begin position="413"/>
        <end position="434"/>
    </location>
</feature>
<dbReference type="GO" id="GO:0004556">
    <property type="term" value="F:alpha-amylase activity"/>
    <property type="evidence" value="ECO:0007669"/>
    <property type="project" value="UniProtKB-EC"/>
</dbReference>
<dbReference type="EMBL" id="JALJOS010000014">
    <property type="protein sequence ID" value="KAK9831081.1"/>
    <property type="molecule type" value="Genomic_DNA"/>
</dbReference>
<evidence type="ECO:0000256" key="4">
    <source>
        <dbReference type="ARBA" id="ARBA00022801"/>
    </source>
</evidence>
<feature type="domain" description="F-box" evidence="8">
    <location>
        <begin position="24"/>
        <end position="71"/>
    </location>
</feature>
<dbReference type="Proteomes" id="UP001438707">
    <property type="component" value="Unassembled WGS sequence"/>
</dbReference>
<dbReference type="SMART" id="SM00810">
    <property type="entry name" value="Alpha-amyl_C2"/>
    <property type="match status" value="1"/>
</dbReference>
<dbReference type="SMART" id="SM00256">
    <property type="entry name" value="FBOX"/>
    <property type="match status" value="1"/>
</dbReference>
<dbReference type="InterPro" id="IPR001810">
    <property type="entry name" value="F-box_dom"/>
</dbReference>
<dbReference type="SUPFAM" id="SSF51445">
    <property type="entry name" value="(Trans)glycosidases"/>
    <property type="match status" value="1"/>
</dbReference>
<keyword evidence="10" id="KW-1185">Reference proteome</keyword>
<dbReference type="InterPro" id="IPR012850">
    <property type="entry name" value="A-amylase_bs_C"/>
</dbReference>
<dbReference type="EC" id="3.2.1.1" evidence="3"/>
<sequence>MDLSIPKKAPVRHFGPQAVSTIQKTSACVLPPDLLNSIFKHLEVHDLLAASESCKAWLAIINQDQDVFKQAFCRLFHRWFDGDSAVSWPKRHSAWQHLFIKTSVQELRCKEIRLKVEVAHLKNIQAEVSILSDEAVYNHSWISKQVQQIAGDGRHGHAETNFGYWSKKLTGAEDEMRKWKNPAASVSARLRRDEQELISLSEQVARIMANSPFAWMPSDREADLSLTDHGRHPANHSRLVHHFSRHLLSACRHAHTAQRTIPILILRNGLEVSSPETRALQSMLATSGTPARSKSRMACRVAAEAMPEVLSSQDMASSLGWDLSIKFDNEADDESTVVTIQGQDQTDLLMSLTGAFNALDVVVHSARIDSQPGGEFRDVFHISTKSNEKIPESSWADMKGRLYAMVSESSRSSKPAIYGAPSSAEPPRLRPVRRENDTKDLEKAAGEMAQAASRLVEIERNIVSITQDGAGQQELAAKEGERAEAASLLERRMTAMEAILAARRAVQQEPAAQTEIEAAREGGGEMRFQQGGASSTGPAAGDGFEIILQGFNWESCKGVNGQPFWQVLQSQAHIIAEAGFTSVWMPPPSDAVSNQGYLPRDLYNLDSKYGSQAELRNCISVLHENNLKAIADIVINHRCAHAQEDGKWNKFGGRLPWDKSYICSDNPDYGGTGGRKTGEDYHAAPNIDHTQERVRKDIIAWMKMLRGIGFDAWRFDFVKGYGGQFIQEYVNATVPYMAFGEFWDTCEYTDGVLNYNQDGHRQRTVNWCDATGGTSAAFDFTTKGILQEAMGRGEYWRLVDPQGRPPGFLGMWPSRAITFIENHDTGSTLNHWPFPWNHVHEGYAYILTHPGSPCVFYDHFWDDSLGKTIRDCIDLRRRHKIGCRAKVIVHKAAADLYAASIDKKIAMKVGYGNWSPTDDNCQVGQRDWVLATSGPNFAIWEAIF</sequence>
<dbReference type="Gene3D" id="2.60.40.1180">
    <property type="entry name" value="Golgi alpha-mannosidase II"/>
    <property type="match status" value="1"/>
</dbReference>
<dbReference type="CDD" id="cd09917">
    <property type="entry name" value="F-box_SF"/>
    <property type="match status" value="1"/>
</dbReference>
<reference evidence="9 10" key="1">
    <citation type="journal article" date="2024" name="Nat. Commun.">
        <title>Phylogenomics reveals the evolutionary origins of lichenization in chlorophyte algae.</title>
        <authorList>
            <person name="Puginier C."/>
            <person name="Libourel C."/>
            <person name="Otte J."/>
            <person name="Skaloud P."/>
            <person name="Haon M."/>
            <person name="Grisel S."/>
            <person name="Petersen M."/>
            <person name="Berrin J.G."/>
            <person name="Delaux P.M."/>
            <person name="Dal Grande F."/>
            <person name="Keller J."/>
        </authorList>
    </citation>
    <scope>NUCLEOTIDE SEQUENCE [LARGE SCALE GENOMIC DNA]</scope>
    <source>
        <strain evidence="9 10">SAG 2145</strain>
    </source>
</reference>
<dbReference type="InterPro" id="IPR036047">
    <property type="entry name" value="F-box-like_dom_sf"/>
</dbReference>
<dbReference type="CDD" id="cd04873">
    <property type="entry name" value="ACT_UUR-ACR-like"/>
    <property type="match status" value="1"/>
</dbReference>
<dbReference type="Gene3D" id="1.20.1280.50">
    <property type="match status" value="1"/>
</dbReference>
<dbReference type="InterPro" id="IPR013780">
    <property type="entry name" value="Glyco_hydro_b"/>
</dbReference>